<dbReference type="GO" id="GO:0016491">
    <property type="term" value="F:oxidoreductase activity"/>
    <property type="evidence" value="ECO:0007669"/>
    <property type="project" value="UniProtKB-KW"/>
</dbReference>
<dbReference type="SUPFAM" id="SSF51735">
    <property type="entry name" value="NAD(P)-binding Rossmann-fold domains"/>
    <property type="match status" value="1"/>
</dbReference>
<gene>
    <name evidence="3" type="ORF">SAMN05216464_103264</name>
</gene>
<keyword evidence="4" id="KW-1185">Reference proteome</keyword>
<dbReference type="PANTHER" id="PTHR24320:SF266">
    <property type="entry name" value="DEHYDROGENASE_REDUCTASE SDR FAMILY MEMBER 12"/>
    <property type="match status" value="1"/>
</dbReference>
<protein>
    <submittedName>
        <fullName evidence="3">Short chain dehydrogenase</fullName>
    </submittedName>
</protein>
<evidence type="ECO:0000256" key="2">
    <source>
        <dbReference type="ARBA" id="ARBA00023002"/>
    </source>
</evidence>
<organism evidence="3 4">
    <name type="scientific">Mucilaginibacter pineti</name>
    <dbReference type="NCBI Taxonomy" id="1391627"/>
    <lineage>
        <taxon>Bacteria</taxon>
        <taxon>Pseudomonadati</taxon>
        <taxon>Bacteroidota</taxon>
        <taxon>Sphingobacteriia</taxon>
        <taxon>Sphingobacteriales</taxon>
        <taxon>Sphingobacteriaceae</taxon>
        <taxon>Mucilaginibacter</taxon>
    </lineage>
</organism>
<dbReference type="RefSeq" id="WP_091148168.1">
    <property type="nucleotide sequence ID" value="NZ_FNAI01000003.1"/>
</dbReference>
<dbReference type="InterPro" id="IPR036291">
    <property type="entry name" value="NAD(P)-bd_dom_sf"/>
</dbReference>
<evidence type="ECO:0000313" key="3">
    <source>
        <dbReference type="EMBL" id="SDD99106.1"/>
    </source>
</evidence>
<dbReference type="Pfam" id="PF00106">
    <property type="entry name" value="adh_short"/>
    <property type="match status" value="1"/>
</dbReference>
<name>A0A1G6ZBH8_9SPHI</name>
<dbReference type="InterPro" id="IPR002347">
    <property type="entry name" value="SDR_fam"/>
</dbReference>
<reference evidence="3 4" key="1">
    <citation type="submission" date="2016-10" db="EMBL/GenBank/DDBJ databases">
        <authorList>
            <person name="de Groot N.N."/>
        </authorList>
    </citation>
    <scope>NUCLEOTIDE SEQUENCE [LARGE SCALE GENOMIC DNA]</scope>
    <source>
        <strain evidence="3 4">47C3B</strain>
    </source>
</reference>
<proteinExistence type="inferred from homology"/>
<evidence type="ECO:0000256" key="1">
    <source>
        <dbReference type="ARBA" id="ARBA00006484"/>
    </source>
</evidence>
<accession>A0A1G6ZBH8</accession>
<dbReference type="STRING" id="1391627.SAMN05216464_103264"/>
<dbReference type="AlphaFoldDB" id="A0A1G6ZBH8"/>
<dbReference type="Proteomes" id="UP000199072">
    <property type="component" value="Unassembled WGS sequence"/>
</dbReference>
<comment type="similarity">
    <text evidence="1">Belongs to the short-chain dehydrogenases/reductases (SDR) family.</text>
</comment>
<dbReference type="Gene3D" id="3.40.50.720">
    <property type="entry name" value="NAD(P)-binding Rossmann-like Domain"/>
    <property type="match status" value="1"/>
</dbReference>
<evidence type="ECO:0000313" key="4">
    <source>
        <dbReference type="Proteomes" id="UP000199072"/>
    </source>
</evidence>
<keyword evidence="2" id="KW-0560">Oxidoreductase</keyword>
<dbReference type="OrthoDB" id="9808814at2"/>
<sequence length="310" mass="33605">MNESILITGANAGLGKEAARQLALKKETKKVILFCRNQVKAEAAKKDLEAQTGKKIFEIIIGDVSDADSVRNAVGKIKEPVDAVILNAGGMVGKTAENITRSGMNQLAATNILGNVILVEELIKHDKLKKTVLFVSAEAVPGVKSLGMKPVTMGTSSVDEFAGVLNGTYFGKKFDVTQAYGYVKYAGTMWTLAMARKYPNLKFVVMSPGNTKGTGAPDSLPGPMRFMLKYIMMPIVFPLLGDMVHSLEVGVKRFVDGVSEDRYKSGVFYASKEGKLSGDVVDQSTFYTDLKNTSFQDNADIAIHRFINQA</sequence>
<dbReference type="PANTHER" id="PTHR24320">
    <property type="entry name" value="RETINOL DEHYDROGENASE"/>
    <property type="match status" value="1"/>
</dbReference>
<dbReference type="EMBL" id="FNAI01000003">
    <property type="protein sequence ID" value="SDD99106.1"/>
    <property type="molecule type" value="Genomic_DNA"/>
</dbReference>